<dbReference type="GO" id="GO:0009306">
    <property type="term" value="P:protein secretion"/>
    <property type="evidence" value="ECO:0007669"/>
    <property type="project" value="InterPro"/>
</dbReference>
<evidence type="ECO:0000256" key="2">
    <source>
        <dbReference type="ARBA" id="ARBA00022692"/>
    </source>
</evidence>
<gene>
    <name evidence="6" type="ORF">FHR70_001257</name>
</gene>
<protein>
    <submittedName>
        <fullName evidence="6">Translocation and assembly module TamB</fullName>
    </submittedName>
</protein>
<evidence type="ECO:0000313" key="6">
    <source>
        <dbReference type="EMBL" id="MBB3018217.1"/>
    </source>
</evidence>
<dbReference type="Proteomes" id="UP000532010">
    <property type="component" value="Unassembled WGS sequence"/>
</dbReference>
<comment type="caution">
    <text evidence="6">The sequence shown here is derived from an EMBL/GenBank/DDBJ whole genome shotgun (WGS) entry which is preliminary data.</text>
</comment>
<dbReference type="PANTHER" id="PTHR36985:SF1">
    <property type="entry name" value="TRANSLOCATION AND ASSEMBLY MODULE SUBUNIT TAMB"/>
    <property type="match status" value="1"/>
</dbReference>
<keyword evidence="2" id="KW-0812">Transmembrane</keyword>
<organism evidence="6 7">
    <name type="scientific">Microvirga lupini</name>
    <dbReference type="NCBI Taxonomy" id="420324"/>
    <lineage>
        <taxon>Bacteria</taxon>
        <taxon>Pseudomonadati</taxon>
        <taxon>Pseudomonadota</taxon>
        <taxon>Alphaproteobacteria</taxon>
        <taxon>Hyphomicrobiales</taxon>
        <taxon>Methylobacteriaceae</taxon>
        <taxon>Microvirga</taxon>
    </lineage>
</organism>
<evidence type="ECO:0000259" key="5">
    <source>
        <dbReference type="Pfam" id="PF04357"/>
    </source>
</evidence>
<evidence type="ECO:0000256" key="4">
    <source>
        <dbReference type="ARBA" id="ARBA00023136"/>
    </source>
</evidence>
<keyword evidence="7" id="KW-1185">Reference proteome</keyword>
<reference evidence="6 7" key="1">
    <citation type="submission" date="2020-08" db="EMBL/GenBank/DDBJ databases">
        <title>The Agave Microbiome: Exploring the role of microbial communities in plant adaptations to desert environments.</title>
        <authorList>
            <person name="Partida-Martinez L.P."/>
        </authorList>
    </citation>
    <scope>NUCLEOTIDE SEQUENCE [LARGE SCALE GENOMIC DNA]</scope>
    <source>
        <strain evidence="6 7">AT3.9</strain>
    </source>
</reference>
<dbReference type="RefSeq" id="WP_183448123.1">
    <property type="nucleotide sequence ID" value="NZ_JACHWB010000001.1"/>
</dbReference>
<evidence type="ECO:0000256" key="3">
    <source>
        <dbReference type="ARBA" id="ARBA00022989"/>
    </source>
</evidence>
<keyword evidence="4" id="KW-0472">Membrane</keyword>
<dbReference type="InterPro" id="IPR007452">
    <property type="entry name" value="TamB_C"/>
</dbReference>
<sequence>MKKPIRSLALLTVFLAAALVASWFLVSRPSQAQSDQGVLASLISRLLSTPTTRVSIGSIEGALSSNAVIRDVRIADRNGVWLNLDRANLVWSRTALLRGRLQVDELTVGRLQIQRRPLPAEEDAPVSDEPILPELPVRVIVDRFALQELVLGEPVLGTEARLSAAGSAQIGNPSEGLDLTFAAQRLDAPGQLSIDLNYVPQTNRLSLDLTHQEPAGGIAARLLELPGLPPVDLKLAGQGPLSNFAARLDFAAGPTIGAAGTTTVRRTNAAYDLNVDLAARIEGLLPAPVAPVFSGTTQLVGNVSVADDGGIRFQPVQITSNVARFDMSGTISSSQVLDIRLNARALPTDGSRTRAGAAEIARLNFDGTVQGPLTAPRVNGTLDAAEVRLPEGSLDALNARLTMNPVEGISPPDRFSFAIDANASGIRPADQALARAIGPTLAVTSRGSFDLEGVASVETARIETSTARASFTGRVGSTVLDGTLDASIPALAPFSGMAGRTLRGSADLNARLTGNPRRYDMAAAVDARLRELSTGIPAIDGLLGRTVTAIGTLRRIPNGFAFNDFRIDGAHLDARVDGQATQSAANLGLDITVDELRRVDERITAGRASVAARLTGSLERPDLTGTATLTNVRALGRSIPRLALDLNARDVTGALDAALTLEGQVDDKPATGSLHLAKPPEGGWLLDRLDLDIGSVALNGNLRLDRDQLAQGEISLSGSDFDDLSPLMLTKLDGALDAVVSLSAQGGRQDVRVTARGARFAVTDVAVRDFDTRLAIQDLYRRPMIDGSVSAASVTAGGQTYRDVRLIAEGTPEASRFTASATGQGFDLDAQGRVVPGDAIRIELASFAARRGGRRLALAQPATITLQNGSVALSNVVIAADQGRVALSGTIGDRLDLNVDIGNLPLQTAEIVVPNLGLAGIANGSAAITGTTSNPSGTYRLTLSGLATAQTRQAGLPPLGIEAQGRLADQRIGVDARVTAGRAGTFQVSGSVPIEATDELALRVSGRTDLAIANTFLSTSGQRLTGAANLDLTIAGTTADPRVQGSVVIANGSFSDALQGIQLNGIAGRLSARGQVLVIESLTAQTPNGGSLAARGQVTIDPAAGFPGEIRISGSRAQLVSNETVEASADLDLTLSGPLTSRPRAAGRIDIITMNVSVPDRLPTTLRPLPGTKHVRPTPTAAARLALAQRRQSASARGTPFRADLDLTLTAQNRIFVRGRGINAELGGDLRLQGTTQDPIAIGAFELRRGRFDLLGQRIDFVRGRLDFTGDLTPSLDFLAETQAGDVTARIAVTGPASSPEFAFSSSPDLPQDEVLSRVLFQKPSGGLSAGQALQLAQAVAQLSGGSGNDAFERLRRSLGVDSLDITVGAGGGPGVGVSRYISDNVRVGVRAGARPEESGVTVDIDLTRRLKAQGEVNAEGGTSVGLGFELEY</sequence>
<dbReference type="EMBL" id="JACHWB010000001">
    <property type="protein sequence ID" value="MBB3018217.1"/>
    <property type="molecule type" value="Genomic_DNA"/>
</dbReference>
<dbReference type="GO" id="GO:0005886">
    <property type="term" value="C:plasma membrane"/>
    <property type="evidence" value="ECO:0007669"/>
    <property type="project" value="InterPro"/>
</dbReference>
<keyword evidence="3" id="KW-1133">Transmembrane helix</keyword>
<dbReference type="PANTHER" id="PTHR36985">
    <property type="entry name" value="TRANSLOCATION AND ASSEMBLY MODULE SUBUNIT TAMB"/>
    <property type="match status" value="1"/>
</dbReference>
<feature type="domain" description="Translocation and assembly module TamB C-terminal" evidence="5">
    <location>
        <begin position="1081"/>
        <end position="1433"/>
    </location>
</feature>
<proteinExistence type="predicted"/>
<dbReference type="Pfam" id="PF04357">
    <property type="entry name" value="TamB"/>
    <property type="match status" value="1"/>
</dbReference>
<evidence type="ECO:0000256" key="1">
    <source>
        <dbReference type="ARBA" id="ARBA00004167"/>
    </source>
</evidence>
<evidence type="ECO:0000313" key="7">
    <source>
        <dbReference type="Proteomes" id="UP000532010"/>
    </source>
</evidence>
<comment type="subcellular location">
    <subcellularLocation>
        <location evidence="1">Membrane</location>
        <topology evidence="1">Single-pass membrane protein</topology>
    </subcellularLocation>
</comment>
<accession>A0A7W4YVA6</accession>
<name>A0A7W4YVA6_9HYPH</name>